<dbReference type="AlphaFoldDB" id="A0A5K4F264"/>
<reference evidence="1" key="1">
    <citation type="journal article" date="2012" name="PLoS Negl. Trop. Dis.">
        <title>A systematically improved high quality genome and transcriptome of the human blood fluke Schistosoma mansoni.</title>
        <authorList>
            <person name="Protasio A.V."/>
            <person name="Tsai I.J."/>
            <person name="Babbage A."/>
            <person name="Nichol S."/>
            <person name="Hunt M."/>
            <person name="Aslett M.A."/>
            <person name="De Silva N."/>
            <person name="Velarde G.S."/>
            <person name="Anderson T.J."/>
            <person name="Clark R.C."/>
            <person name="Davidson C."/>
            <person name="Dillon G.P."/>
            <person name="Holroyd N.E."/>
            <person name="LoVerde P.T."/>
            <person name="Lloyd C."/>
            <person name="McQuillan J."/>
            <person name="Oliveira G."/>
            <person name="Otto T.D."/>
            <person name="Parker-Manuel S.J."/>
            <person name="Quail M.A."/>
            <person name="Wilson R.A."/>
            <person name="Zerlotini A."/>
            <person name="Dunne D.W."/>
            <person name="Berriman M."/>
        </authorList>
    </citation>
    <scope>NUCLEOTIDE SEQUENCE [LARGE SCALE GENOMIC DNA]</scope>
    <source>
        <strain evidence="1">Puerto Rican</strain>
    </source>
</reference>
<dbReference type="InParanoid" id="A0A5K4F264"/>
<dbReference type="STRING" id="6183.A0A5K4F264"/>
<sequence length="452" mass="52394">MHYRQCCTFISKIFLNHNFKTLIFHRNQNVFFCQIINNNNRFCSSLTSTIQVNHSLSTISSQEELFPTWITSKYLPNDWLQKEFSDPFALNNFKNLIVLCQNESKLGRWRTIKSLCSKDDDETNDPESLLDSLFLNVYQKELNIDARTGIQMIHNVCKYRFSEQNVSSQYNQHFDPLHIRLDMLNCDIILSKLYDPLYNIGVKHVNKLIGRCPDLPLSTMICSIDMPDSNYNESNKNTSLFQKTILQQSLEVLMHYLIHKDVVNVVQRFPSVLLRGRSELVDICEFCINDMSLESCDYVNALSSPTHKHSLRHSTGLCISKCPIWELSFDHVRARYIFLRLVGCWPLARTSLEKTINVDQQLADLLKSTPGQFTQWLNNNLLNSSSSKSKTNDKKVEKYTVPNNILFTKSDIQLYEEIYSHLITNSDNIDDSGDVNDDKSLKMVSNYDTSEL</sequence>
<name>A0A5K4F264_SCHMA</name>
<dbReference type="WBParaSite" id="Smp_213230.1">
    <property type="protein sequence ID" value="Smp_213230.1"/>
    <property type="gene ID" value="Smp_213230"/>
</dbReference>
<organism evidence="1 2">
    <name type="scientific">Schistosoma mansoni</name>
    <name type="common">Blood fluke</name>
    <dbReference type="NCBI Taxonomy" id="6183"/>
    <lineage>
        <taxon>Eukaryota</taxon>
        <taxon>Metazoa</taxon>
        <taxon>Spiralia</taxon>
        <taxon>Lophotrochozoa</taxon>
        <taxon>Platyhelminthes</taxon>
        <taxon>Trematoda</taxon>
        <taxon>Digenea</taxon>
        <taxon>Strigeidida</taxon>
        <taxon>Schistosomatoidea</taxon>
        <taxon>Schistosomatidae</taxon>
        <taxon>Schistosoma</taxon>
    </lineage>
</organism>
<dbReference type="Proteomes" id="UP000008854">
    <property type="component" value="Unassembled WGS sequence"/>
</dbReference>
<proteinExistence type="predicted"/>
<evidence type="ECO:0000313" key="2">
    <source>
        <dbReference type="WBParaSite" id="Smp_213230.1"/>
    </source>
</evidence>
<keyword evidence="1" id="KW-1185">Reference proteome</keyword>
<reference evidence="2" key="2">
    <citation type="submission" date="2019-11" db="UniProtKB">
        <authorList>
            <consortium name="WormBaseParasite"/>
        </authorList>
    </citation>
    <scope>IDENTIFICATION</scope>
    <source>
        <strain evidence="2">Puerto Rican</strain>
    </source>
</reference>
<protein>
    <submittedName>
        <fullName evidence="2">SOCS box domain-containing protein</fullName>
    </submittedName>
</protein>
<evidence type="ECO:0000313" key="1">
    <source>
        <dbReference type="Proteomes" id="UP000008854"/>
    </source>
</evidence>
<accession>A0A5K4F264</accession>